<gene>
    <name evidence="1" type="ORF">BSL82_05000</name>
</gene>
<dbReference type="KEGG" id="sphj:BSL82_05000"/>
<dbReference type="STRING" id="1921510.BSL82_05000"/>
<proteinExistence type="predicted"/>
<dbReference type="RefSeq" id="WP_072596306.1">
    <property type="nucleotide sequence ID" value="NZ_CP018221.1"/>
</dbReference>
<organism evidence="1 2">
    <name type="scientific">Tardibacter chloracetimidivorans</name>
    <dbReference type="NCBI Taxonomy" id="1921510"/>
    <lineage>
        <taxon>Bacteria</taxon>
        <taxon>Pseudomonadati</taxon>
        <taxon>Pseudomonadota</taxon>
        <taxon>Alphaproteobacteria</taxon>
        <taxon>Sphingomonadales</taxon>
        <taxon>Sphingomonadaceae</taxon>
        <taxon>Tardibacter</taxon>
    </lineage>
</organism>
<sequence>MKLTYRQVEGLLAELHGIREEGRLALQARVRHFQRYGWPGGTNTGRGRAATYDFGAVLGLCLGFELLQIGLTPERAVDVLRENWGYVRQATALAMRTDGIFIYCDPAALENLGKTILGEENSASDTFFFAGAGILREKLEQPQHIRRLAIINLSLILQLMKAHLETNGLPEGAFNKARRQWDISILAEEHGD</sequence>
<dbReference type="OrthoDB" id="7478829at2"/>
<keyword evidence="2" id="KW-1185">Reference proteome</keyword>
<name>A0A1L3ZSZ0_9SPHN</name>
<evidence type="ECO:0000313" key="1">
    <source>
        <dbReference type="EMBL" id="API58752.1"/>
    </source>
</evidence>
<accession>A0A1L3ZSZ0</accession>
<reference evidence="2" key="1">
    <citation type="submission" date="2016-11" db="EMBL/GenBank/DDBJ databases">
        <title>Complete Genome Sequence of alachlor-degrading Sphingomonas sp. strain JJ-A5.</title>
        <authorList>
            <person name="Lee H."/>
            <person name="Ka J.-O."/>
        </authorList>
    </citation>
    <scope>NUCLEOTIDE SEQUENCE [LARGE SCALE GENOMIC DNA]</scope>
    <source>
        <strain evidence="2">JJ-A5</strain>
    </source>
</reference>
<protein>
    <submittedName>
        <fullName evidence="1">Uncharacterized protein</fullName>
    </submittedName>
</protein>
<dbReference type="AlphaFoldDB" id="A0A1L3ZSZ0"/>
<evidence type="ECO:0000313" key="2">
    <source>
        <dbReference type="Proteomes" id="UP000182063"/>
    </source>
</evidence>
<dbReference type="EMBL" id="CP018221">
    <property type="protein sequence ID" value="API58752.1"/>
    <property type="molecule type" value="Genomic_DNA"/>
</dbReference>
<dbReference type="Proteomes" id="UP000182063">
    <property type="component" value="Chromosome"/>
</dbReference>